<keyword evidence="3" id="KW-1185">Reference proteome</keyword>
<accession>A0AAE3TDB7</accession>
<gene>
    <name evidence="2" type="ORF">P0M35_14155</name>
</gene>
<keyword evidence="1" id="KW-0812">Transmembrane</keyword>
<comment type="caution">
    <text evidence="2">The sequence shown here is derived from an EMBL/GenBank/DDBJ whole genome shotgun (WGS) entry which is preliminary data.</text>
</comment>
<dbReference type="RefSeq" id="WP_321537076.1">
    <property type="nucleotide sequence ID" value="NZ_JARGDL010000037.1"/>
</dbReference>
<keyword evidence="1" id="KW-0472">Membrane</keyword>
<protein>
    <recommendedName>
        <fullName evidence="4">DUF3098 domain-containing protein</fullName>
    </recommendedName>
</protein>
<proteinExistence type="predicted"/>
<dbReference type="EMBL" id="JARGDL010000037">
    <property type="protein sequence ID" value="MDF1613303.1"/>
    <property type="molecule type" value="Genomic_DNA"/>
</dbReference>
<sequence length="89" mass="10396">MNKNFNQSKGKKKAIASYFTDYWTKQNYILLILGILVLIIGYYFMSFSPWNNVISLNISPLVLLIGYLILIPLSIFLRFNNKRNDSRNS</sequence>
<keyword evidence="1" id="KW-1133">Transmembrane helix</keyword>
<evidence type="ECO:0000313" key="2">
    <source>
        <dbReference type="EMBL" id="MDF1613303.1"/>
    </source>
</evidence>
<name>A0AAE3TDB7_9BACT</name>
<dbReference type="Proteomes" id="UP001221302">
    <property type="component" value="Unassembled WGS sequence"/>
</dbReference>
<organism evidence="2 3">
    <name type="scientific">Stygiobacter electus</name>
    <dbReference type="NCBI Taxonomy" id="3032292"/>
    <lineage>
        <taxon>Bacteria</taxon>
        <taxon>Pseudomonadati</taxon>
        <taxon>Ignavibacteriota</taxon>
        <taxon>Ignavibacteria</taxon>
        <taxon>Ignavibacteriales</taxon>
        <taxon>Melioribacteraceae</taxon>
        <taxon>Stygiobacter</taxon>
    </lineage>
</organism>
<feature type="transmembrane region" description="Helical" evidence="1">
    <location>
        <begin position="57"/>
        <end position="79"/>
    </location>
</feature>
<reference evidence="2" key="1">
    <citation type="submission" date="2023-03" db="EMBL/GenBank/DDBJ databases">
        <title>Stygiobacter electus gen. nov., sp. nov., facultatively anaerobic thermotolerant bacterium of the class Ignavibacteria from a well of Yessentuki mineral water deposit.</title>
        <authorList>
            <person name="Podosokorskaya O.A."/>
            <person name="Elcheninov A.G."/>
            <person name="Petrova N.F."/>
            <person name="Zavarzina D.G."/>
            <person name="Kublanov I.V."/>
            <person name="Merkel A.Y."/>
        </authorList>
    </citation>
    <scope>NUCLEOTIDE SEQUENCE</scope>
    <source>
        <strain evidence="2">09-Me</strain>
    </source>
</reference>
<feature type="transmembrane region" description="Helical" evidence="1">
    <location>
        <begin position="28"/>
        <end position="45"/>
    </location>
</feature>
<evidence type="ECO:0008006" key="4">
    <source>
        <dbReference type="Google" id="ProtNLM"/>
    </source>
</evidence>
<evidence type="ECO:0000256" key="1">
    <source>
        <dbReference type="SAM" id="Phobius"/>
    </source>
</evidence>
<dbReference type="AlphaFoldDB" id="A0AAE3TDB7"/>
<evidence type="ECO:0000313" key="3">
    <source>
        <dbReference type="Proteomes" id="UP001221302"/>
    </source>
</evidence>